<dbReference type="STRING" id="137733.SAMN05421767_10377"/>
<evidence type="ECO:0000256" key="3">
    <source>
        <dbReference type="ARBA" id="ARBA00022989"/>
    </source>
</evidence>
<proteinExistence type="predicted"/>
<feature type="transmembrane region" description="Helical" evidence="5">
    <location>
        <begin position="272"/>
        <end position="290"/>
    </location>
</feature>
<gene>
    <name evidence="7" type="ORF">SAMN05421767_10377</name>
</gene>
<feature type="transmembrane region" description="Helical" evidence="5">
    <location>
        <begin position="149"/>
        <end position="169"/>
    </location>
</feature>
<feature type="transmembrane region" description="Helical" evidence="5">
    <location>
        <begin position="181"/>
        <end position="201"/>
    </location>
</feature>
<accession>A0A1H9HVN3</accession>
<name>A0A1H9HVN3_9LACT</name>
<evidence type="ECO:0000256" key="1">
    <source>
        <dbReference type="ARBA" id="ARBA00004141"/>
    </source>
</evidence>
<evidence type="ECO:0000313" key="7">
    <source>
        <dbReference type="EMBL" id="SEQ66292.1"/>
    </source>
</evidence>
<feature type="domain" description="Cation/H+ exchanger transmembrane" evidence="6">
    <location>
        <begin position="10"/>
        <end position="381"/>
    </location>
</feature>
<dbReference type="Pfam" id="PF00999">
    <property type="entry name" value="Na_H_Exchanger"/>
    <property type="match status" value="1"/>
</dbReference>
<evidence type="ECO:0000313" key="8">
    <source>
        <dbReference type="Proteomes" id="UP000198556"/>
    </source>
</evidence>
<keyword evidence="8" id="KW-1185">Reference proteome</keyword>
<feature type="transmembrane region" description="Helical" evidence="5">
    <location>
        <begin position="114"/>
        <end position="137"/>
    </location>
</feature>
<organism evidence="7 8">
    <name type="scientific">Granulicatella balaenopterae</name>
    <dbReference type="NCBI Taxonomy" id="137733"/>
    <lineage>
        <taxon>Bacteria</taxon>
        <taxon>Bacillati</taxon>
        <taxon>Bacillota</taxon>
        <taxon>Bacilli</taxon>
        <taxon>Lactobacillales</taxon>
        <taxon>Carnobacteriaceae</taxon>
        <taxon>Granulicatella</taxon>
    </lineage>
</organism>
<feature type="transmembrane region" description="Helical" evidence="5">
    <location>
        <begin position="56"/>
        <end position="72"/>
    </location>
</feature>
<dbReference type="Proteomes" id="UP000198556">
    <property type="component" value="Unassembled WGS sequence"/>
</dbReference>
<dbReference type="InterPro" id="IPR051843">
    <property type="entry name" value="CPA1_transporter"/>
</dbReference>
<dbReference type="EMBL" id="FOGF01000003">
    <property type="protein sequence ID" value="SEQ66292.1"/>
    <property type="molecule type" value="Genomic_DNA"/>
</dbReference>
<keyword evidence="4 5" id="KW-0472">Membrane</keyword>
<feature type="transmembrane region" description="Helical" evidence="5">
    <location>
        <begin position="26"/>
        <end position="44"/>
    </location>
</feature>
<feature type="transmembrane region" description="Helical" evidence="5">
    <location>
        <begin position="221"/>
        <end position="251"/>
    </location>
</feature>
<dbReference type="InterPro" id="IPR038770">
    <property type="entry name" value="Na+/solute_symporter_sf"/>
</dbReference>
<dbReference type="AlphaFoldDB" id="A0A1H9HVN3"/>
<dbReference type="PANTHER" id="PTHR31102">
    <property type="match status" value="1"/>
</dbReference>
<reference evidence="7 8" key="1">
    <citation type="submission" date="2016-10" db="EMBL/GenBank/DDBJ databases">
        <authorList>
            <person name="de Groot N.N."/>
        </authorList>
    </citation>
    <scope>NUCLEOTIDE SEQUENCE [LARGE SCALE GENOMIC DNA]</scope>
    <source>
        <strain evidence="7 8">DSM 15827</strain>
    </source>
</reference>
<dbReference type="Gene3D" id="1.20.1530.20">
    <property type="match status" value="1"/>
</dbReference>
<dbReference type="RefSeq" id="WP_089745904.1">
    <property type="nucleotide sequence ID" value="NZ_FOGF01000003.1"/>
</dbReference>
<evidence type="ECO:0000259" key="6">
    <source>
        <dbReference type="Pfam" id="PF00999"/>
    </source>
</evidence>
<evidence type="ECO:0000256" key="5">
    <source>
        <dbReference type="SAM" id="Phobius"/>
    </source>
</evidence>
<feature type="transmembrane region" description="Helical" evidence="5">
    <location>
        <begin position="84"/>
        <end position="107"/>
    </location>
</feature>
<evidence type="ECO:0000256" key="4">
    <source>
        <dbReference type="ARBA" id="ARBA00023136"/>
    </source>
</evidence>
<dbReference type="GO" id="GO:0015297">
    <property type="term" value="F:antiporter activity"/>
    <property type="evidence" value="ECO:0007669"/>
    <property type="project" value="InterPro"/>
</dbReference>
<dbReference type="GO" id="GO:1902600">
    <property type="term" value="P:proton transmembrane transport"/>
    <property type="evidence" value="ECO:0007669"/>
    <property type="project" value="InterPro"/>
</dbReference>
<sequence>MLASLGMLIIAGWALSQLSKKVGLPPLVGMILAGIILGPSIMNVISDPMIAVAPDLRTIALVIILVRAGLTLKLDDLKQAGRPAVMLCCVPAIFEIGGFLLLAPLLFGIPFAEAGVMGTVLAAVSPAVIVPAMIQIIDKGYGQAKKIPQMILAGASVDDVFVIVCFSFFTQLSLTGESNLLSLLKIPVSIILGILFGYLIGKAFVAFFKTVHVNDTLKVGFILSVAFILLALQDMMTYVPFSALLAVMCMAMVIGKDDFEVAERLAPRFQKLWTIAEIVLFTLVGVAVQLSAVSTVWLPAILVILGALVIRMLGVLVSVAGSPLTWKERFFTAGAYTPKATVQAAIGTLPLQMGIASGEIILSVAVMAILITAPLGSIWIERSYKKLLQN</sequence>
<feature type="transmembrane region" description="Helical" evidence="5">
    <location>
        <begin position="360"/>
        <end position="380"/>
    </location>
</feature>
<keyword evidence="2 5" id="KW-0812">Transmembrane</keyword>
<dbReference type="OrthoDB" id="9790604at2"/>
<protein>
    <submittedName>
        <fullName evidence="7">Sodium/proton antiporter, CPA1 family</fullName>
    </submittedName>
</protein>
<evidence type="ECO:0000256" key="2">
    <source>
        <dbReference type="ARBA" id="ARBA00022692"/>
    </source>
</evidence>
<feature type="transmembrane region" description="Helical" evidence="5">
    <location>
        <begin position="296"/>
        <end position="320"/>
    </location>
</feature>
<dbReference type="GO" id="GO:0016020">
    <property type="term" value="C:membrane"/>
    <property type="evidence" value="ECO:0007669"/>
    <property type="project" value="UniProtKB-SubCell"/>
</dbReference>
<dbReference type="PANTHER" id="PTHR31102:SF1">
    <property type="entry name" value="CATION_H+ EXCHANGER DOMAIN-CONTAINING PROTEIN"/>
    <property type="match status" value="1"/>
</dbReference>
<keyword evidence="3 5" id="KW-1133">Transmembrane helix</keyword>
<comment type="subcellular location">
    <subcellularLocation>
        <location evidence="1">Membrane</location>
        <topology evidence="1">Multi-pass membrane protein</topology>
    </subcellularLocation>
</comment>
<dbReference type="InterPro" id="IPR006153">
    <property type="entry name" value="Cation/H_exchanger_TM"/>
</dbReference>